<protein>
    <submittedName>
        <fullName evidence="2">Uncharacterized protein</fullName>
    </submittedName>
</protein>
<sequence>MPRMPRRRPDPPDGPPPWPHLPPIAGGAGGGARFLILEYAHSWVGNTLNVATASDVACHMFLRWTRVSMKVHMHEKDIRGLTVMGDPKYCFVQWLEVEQTEPGDTLNHSFSFPGWAEGEQRWWHFRAVEGGVDSPSTTGIFTAIYQEQKAADSLNHPDLLDRNPLGVIDHADEAVTAAKLTDPFTFQSMPFTPAEPPTQLYHVVNKAYADALLGE</sequence>
<feature type="compositionally biased region" description="Pro residues" evidence="1">
    <location>
        <begin position="12"/>
        <end position="22"/>
    </location>
</feature>
<reference evidence="2" key="1">
    <citation type="journal article" date="2015" name="Nature">
        <title>Complex archaea that bridge the gap between prokaryotes and eukaryotes.</title>
        <authorList>
            <person name="Spang A."/>
            <person name="Saw J.H."/>
            <person name="Jorgensen S.L."/>
            <person name="Zaremba-Niedzwiedzka K."/>
            <person name="Martijn J."/>
            <person name="Lind A.E."/>
            <person name="van Eijk R."/>
            <person name="Schleper C."/>
            <person name="Guy L."/>
            <person name="Ettema T.J."/>
        </authorList>
    </citation>
    <scope>NUCLEOTIDE SEQUENCE</scope>
</reference>
<gene>
    <name evidence="2" type="ORF">LCGC14_2130270</name>
</gene>
<evidence type="ECO:0000313" key="2">
    <source>
        <dbReference type="EMBL" id="KKL67911.1"/>
    </source>
</evidence>
<comment type="caution">
    <text evidence="2">The sequence shown here is derived from an EMBL/GenBank/DDBJ whole genome shotgun (WGS) entry which is preliminary data.</text>
</comment>
<organism evidence="2">
    <name type="scientific">marine sediment metagenome</name>
    <dbReference type="NCBI Taxonomy" id="412755"/>
    <lineage>
        <taxon>unclassified sequences</taxon>
        <taxon>metagenomes</taxon>
        <taxon>ecological metagenomes</taxon>
    </lineage>
</organism>
<evidence type="ECO:0000256" key="1">
    <source>
        <dbReference type="SAM" id="MobiDB-lite"/>
    </source>
</evidence>
<accession>A0A0F9ENT8</accession>
<proteinExistence type="predicted"/>
<feature type="region of interest" description="Disordered" evidence="1">
    <location>
        <begin position="1"/>
        <end position="23"/>
    </location>
</feature>
<dbReference type="EMBL" id="LAZR01026706">
    <property type="protein sequence ID" value="KKL67911.1"/>
    <property type="molecule type" value="Genomic_DNA"/>
</dbReference>
<dbReference type="AlphaFoldDB" id="A0A0F9ENT8"/>
<name>A0A0F9ENT8_9ZZZZ</name>